<dbReference type="GO" id="GO:0006261">
    <property type="term" value="P:DNA-templated DNA replication"/>
    <property type="evidence" value="ECO:0007669"/>
    <property type="project" value="UniProtKB-UniRule"/>
</dbReference>
<dbReference type="HAMAP" id="MF_00324">
    <property type="entry name" value="DNApol_II_L_arch"/>
    <property type="match status" value="1"/>
</dbReference>
<dbReference type="PIRSF" id="PIRSF016275">
    <property type="entry name" value="PolC_DP2"/>
    <property type="match status" value="1"/>
</dbReference>
<dbReference type="Pfam" id="PF03833">
    <property type="entry name" value="PolC_DP2_N"/>
    <property type="match status" value="1"/>
</dbReference>
<dbReference type="Pfam" id="PF24844">
    <property type="entry name" value="PolC_DP2_central"/>
    <property type="match status" value="2"/>
</dbReference>
<dbReference type="EMBL" id="QEFH01000002">
    <property type="protein sequence ID" value="PVU71629.1"/>
    <property type="molecule type" value="Genomic_DNA"/>
</dbReference>
<dbReference type="GO" id="GO:0008310">
    <property type="term" value="F:single-stranded DNA 3'-5' DNA exonuclease activity"/>
    <property type="evidence" value="ECO:0007669"/>
    <property type="project" value="UniProtKB-EC"/>
</dbReference>
<dbReference type="GO" id="GO:0006308">
    <property type="term" value="P:DNA catabolic process"/>
    <property type="evidence" value="ECO:0007669"/>
    <property type="project" value="UniProtKB-UniRule"/>
</dbReference>
<evidence type="ECO:0000256" key="12">
    <source>
        <dbReference type="ARBA" id="ARBA00025068"/>
    </source>
</evidence>
<evidence type="ECO:0000313" key="19">
    <source>
        <dbReference type="Proteomes" id="UP000245908"/>
    </source>
</evidence>
<dbReference type="Pfam" id="PF24846">
    <property type="entry name" value="PolC_DP2_cat"/>
    <property type="match status" value="1"/>
</dbReference>
<dbReference type="PANTHER" id="PTHR42210">
    <property type="entry name" value="DNA POLYMERASE II LARGE SUBUNIT"/>
    <property type="match status" value="1"/>
</dbReference>
<keyword evidence="7 14" id="KW-0378">Hydrolase</keyword>
<keyword evidence="4 14" id="KW-0548">Nucleotidyltransferase</keyword>
<accession>A0A2T9WUZ7</accession>
<comment type="function">
    <text evidence="12 14">Possesses two activities: a DNA synthesis (polymerase) and an exonucleolytic activity that degrades single-stranded DNA in the 3'- to 5'-direction. Has a template-primer preference which is characteristic of a replicative DNA polymerase.</text>
</comment>
<dbReference type="AlphaFoldDB" id="A0A2T9WUZ7"/>
<comment type="catalytic activity">
    <reaction evidence="14">
        <text>Exonucleolytic cleavage in the 3'- to 5'-direction to yield nucleoside 5'-phosphates.</text>
        <dbReference type="EC" id="3.1.11.1"/>
    </reaction>
</comment>
<evidence type="ECO:0000256" key="14">
    <source>
        <dbReference type="HAMAP-Rule" id="MF_00324"/>
    </source>
</evidence>
<evidence type="ECO:0000313" key="18">
    <source>
        <dbReference type="EMBL" id="PVU71629.1"/>
    </source>
</evidence>
<keyword evidence="10 14" id="KW-0238">DNA-binding</keyword>
<evidence type="ECO:0000256" key="1">
    <source>
        <dbReference type="ARBA" id="ARBA00011053"/>
    </source>
</evidence>
<keyword evidence="8 14" id="KW-0269">Exonuclease</keyword>
<evidence type="ECO:0000259" key="15">
    <source>
        <dbReference type="Pfam" id="PF03833"/>
    </source>
</evidence>
<organism evidence="18 19">
    <name type="scientific">Nanobsidianus stetteri</name>
    <dbReference type="NCBI Taxonomy" id="1294122"/>
    <lineage>
        <taxon>Archaea</taxon>
        <taxon>Nanobdellota</taxon>
        <taxon>Candidatus Nanoarchaeia</taxon>
        <taxon>Nanoarchaeales</taxon>
        <taxon>Nanopusillaceae</taxon>
        <taxon>Candidatus Nanobsidianus</taxon>
    </lineage>
</organism>
<evidence type="ECO:0000256" key="11">
    <source>
        <dbReference type="ARBA" id="ARBA00023268"/>
    </source>
</evidence>
<comment type="subunit">
    <text evidence="2 14">Heterodimer of a large subunit and a small subunit.</text>
</comment>
<feature type="domain" description="DNA polymerase II large subunit DP2 central" evidence="16">
    <location>
        <begin position="299"/>
        <end position="455"/>
    </location>
</feature>
<keyword evidence="3 14" id="KW-0808">Transferase</keyword>
<evidence type="ECO:0000259" key="16">
    <source>
        <dbReference type="Pfam" id="PF24844"/>
    </source>
</evidence>
<evidence type="ECO:0000256" key="10">
    <source>
        <dbReference type="ARBA" id="ARBA00023125"/>
    </source>
</evidence>
<evidence type="ECO:0000256" key="7">
    <source>
        <dbReference type="ARBA" id="ARBA00022801"/>
    </source>
</evidence>
<evidence type="ECO:0000256" key="3">
    <source>
        <dbReference type="ARBA" id="ARBA00022679"/>
    </source>
</evidence>
<feature type="domain" description="DNA polymerase II large subunit DP2 catalytic" evidence="17">
    <location>
        <begin position="751"/>
        <end position="1057"/>
    </location>
</feature>
<keyword evidence="11 14" id="KW-0511">Multifunctional enzyme</keyword>
<comment type="caution">
    <text evidence="18">The sequence shown here is derived from an EMBL/GenBank/DDBJ whole genome shotgun (WGS) entry which is preliminary data.</text>
</comment>
<dbReference type="EC" id="2.7.7.7" evidence="14"/>
<protein>
    <recommendedName>
        <fullName evidence="14">DNA polymerase II large subunit</fullName>
        <shortName evidence="14">Pol II</shortName>
        <ecNumber evidence="14">2.7.7.7</ecNumber>
    </recommendedName>
    <alternativeName>
        <fullName evidence="14">Exodeoxyribonuclease large subunit</fullName>
        <ecNumber evidence="14">3.1.11.1</ecNumber>
    </alternativeName>
</protein>
<dbReference type="InterPro" id="IPR056171">
    <property type="entry name" value="PolC_DP2_central_dom"/>
</dbReference>
<dbReference type="GO" id="GO:0003677">
    <property type="term" value="F:DNA binding"/>
    <property type="evidence" value="ECO:0007669"/>
    <property type="project" value="UniProtKB-UniRule"/>
</dbReference>
<comment type="catalytic activity">
    <reaction evidence="13 14">
        <text>DNA(n) + a 2'-deoxyribonucleoside 5'-triphosphate = DNA(n+1) + diphosphate</text>
        <dbReference type="Rhea" id="RHEA:22508"/>
        <dbReference type="Rhea" id="RHEA-COMP:17339"/>
        <dbReference type="Rhea" id="RHEA-COMP:17340"/>
        <dbReference type="ChEBI" id="CHEBI:33019"/>
        <dbReference type="ChEBI" id="CHEBI:61560"/>
        <dbReference type="ChEBI" id="CHEBI:173112"/>
        <dbReference type="EC" id="2.7.7.7"/>
    </reaction>
</comment>
<dbReference type="GO" id="GO:0003887">
    <property type="term" value="F:DNA-directed DNA polymerase activity"/>
    <property type="evidence" value="ECO:0007669"/>
    <property type="project" value="UniProtKB-UniRule"/>
</dbReference>
<feature type="domain" description="DNA polymerase II large subunit DP2 N-terminal" evidence="15">
    <location>
        <begin position="5"/>
        <end position="287"/>
    </location>
</feature>
<keyword evidence="5 14" id="KW-0235">DNA replication</keyword>
<dbReference type="InterPro" id="IPR056172">
    <property type="entry name" value="PolC_DP2_cat_dom"/>
</dbReference>
<dbReference type="NCBIfam" id="TIGR00354">
    <property type="entry name" value="polC"/>
    <property type="match status" value="1"/>
</dbReference>
<dbReference type="EC" id="3.1.11.1" evidence="14"/>
<gene>
    <name evidence="14" type="primary">polC</name>
    <name evidence="18" type="ORF">DDW05_00300</name>
</gene>
<evidence type="ECO:0000256" key="13">
    <source>
        <dbReference type="ARBA" id="ARBA00049244"/>
    </source>
</evidence>
<comment type="similarity">
    <text evidence="1 14">Belongs to the archaeal DNA polymerase II family.</text>
</comment>
<proteinExistence type="inferred from homology"/>
<name>A0A2T9WUZ7_NANST</name>
<dbReference type="Proteomes" id="UP000245908">
    <property type="component" value="Unassembled WGS sequence"/>
</dbReference>
<dbReference type="PANTHER" id="PTHR42210:SF1">
    <property type="entry name" value="DNA POLYMERASE II LARGE SUBUNIT"/>
    <property type="match status" value="1"/>
</dbReference>
<evidence type="ECO:0000256" key="9">
    <source>
        <dbReference type="ARBA" id="ARBA00022932"/>
    </source>
</evidence>
<keyword evidence="9 14" id="KW-0239">DNA-directed DNA polymerase</keyword>
<evidence type="ECO:0000256" key="8">
    <source>
        <dbReference type="ARBA" id="ARBA00022839"/>
    </source>
</evidence>
<keyword evidence="6 14" id="KW-0540">Nuclease</keyword>
<dbReference type="InterPro" id="IPR004475">
    <property type="entry name" value="PolC_DP2"/>
</dbReference>
<evidence type="ECO:0000256" key="2">
    <source>
        <dbReference type="ARBA" id="ARBA00011315"/>
    </source>
</evidence>
<evidence type="ECO:0000256" key="6">
    <source>
        <dbReference type="ARBA" id="ARBA00022722"/>
    </source>
</evidence>
<evidence type="ECO:0000256" key="5">
    <source>
        <dbReference type="ARBA" id="ARBA00022705"/>
    </source>
</evidence>
<reference evidence="18 19" key="1">
    <citation type="journal article" date="2015" name="Appl. Environ. Microbiol.">
        <title>Nanoarchaeota, Their Sulfolobales Host, and Nanoarchaeota Virus Distribution across Yellowstone National Park Hot Springs.</title>
        <authorList>
            <person name="Munson-McGee J.H."/>
            <person name="Field E.K."/>
            <person name="Bateson M."/>
            <person name="Rooney C."/>
            <person name="Stepanauskas R."/>
            <person name="Young M.J."/>
        </authorList>
    </citation>
    <scope>NUCLEOTIDE SEQUENCE [LARGE SCALE GENOMIC DNA]</scope>
    <source>
        <strain evidence="18">SCGC AB-777_O03</strain>
    </source>
</reference>
<evidence type="ECO:0000256" key="4">
    <source>
        <dbReference type="ARBA" id="ARBA00022695"/>
    </source>
</evidence>
<dbReference type="NCBIfam" id="NF003103">
    <property type="entry name" value="PRK04023.1"/>
    <property type="match status" value="1"/>
</dbReference>
<dbReference type="InterPro" id="IPR016033">
    <property type="entry name" value="PolC_DP2_N"/>
</dbReference>
<feature type="domain" description="DNA polymerase II large subunit DP2 central" evidence="16">
    <location>
        <begin position="501"/>
        <end position="719"/>
    </location>
</feature>
<sequence>MDINEYFSEIKKKTLEAYEIAKKARSLSLDPVNDVEIPISEDMAERVVNLLSTVDPIIKEINLPEKIREIEKTYKPLSFSTILKISEYVAEQIYNKTKDKIRAIELGLRAGFAYHTLGVVAAPTEGIIKVIAKKRMDGKEYISVFYAGPVRSAGGTPQAFSVVIADFLRRKFGYEKYDPTEDEIQRYIIEIYDYKRAAHLQYTPKNEEINFTIKNLPIEVNGEPTEKIEVSAYKDLPRVETNYIRGGAVLVIAEGICQKAKKIWKELSKIAKDFNLEDWSWLDELKKLQEKLHGGSSDSSDIVKPNKKYLEQLTAGRPIFSLPSAKGGFRLRMGKSRTNGHEASSIHPAAAILTYNFLAWGTQFVVERPGKASAVTFSDTIEPPVVKLKDGSIIKVKDEKKAKELIEKNLVEKILFLGDILFTYGDFLDNGHPLVPLGYCEEWWILEFEKNAKEKVNGFEVVFDMFKPRKLFEIKNLEKLSEYLDIDKNTLENYIRDPLKNKPDFINALKISILLNVPLHPEYIYFWKDISSQDFIYLLNYLKEKAKVSYKEIKINGENYKIADKIEIEYDDKIKNILEEILIEHKLENNKIIIEYPNSAALYIQLGYFEKVPELNNEKNGYELINKISKVIIRDKVGTYIGVRMGRPEKAKIRELKGSIMVLFPVGEEGGRMRNLLESMKYQKIVSDLKTYYCPNCKIYVPYKKCIFCNSETKLLKTEDGKEHKKYAIQISKYIEAALKNLGLDPSQLPKIIKGPEGLSSRNKQPERLEKGILRAKYGIFVFRDGTVRFDAIEVPITYFKPKDLVYTPIEKLKELGYTHDIYGNPLESEDQILELKPQDIILPTIGPLKKGGKLKKDGFLISLINTAKFIDEELERLYKMNKYYNVKRPEDLLGHLLIVLAPHTSAGTVGRIIGFSRTQALLMHPMMHAAIRRNCDGDEGTVLLLLDALLNFSREYLPDKRGGTMDAPLTITIKVKGMEIDDEVQKFDTVWNYPLELYEAALQYKPPESVKIQIFKERIDTPLEYINWGFMHDINSISENGNKVSAYKSLGEMLEKLNFELKLAKLLRSVDPNTVASLVINLHFARDIKGNLRKFSEQEFRCIKCNKRFRRPPLSGKCDRCGGRIVMTVHYGSVVKYLEPSLWLAEKLKLDEYTSSSLKALKMKIDQTFGNQSKEKQIKDFFNL</sequence>
<evidence type="ECO:0000259" key="17">
    <source>
        <dbReference type="Pfam" id="PF24846"/>
    </source>
</evidence>